<keyword evidence="3" id="KW-1185">Reference proteome</keyword>
<accession>A0A7Z1AVM6</accession>
<reference evidence="2 3" key="1">
    <citation type="submission" date="2016-12" db="EMBL/GenBank/DDBJ databases">
        <title>The draft genome sequence of Actinophytocola xinjiangensis.</title>
        <authorList>
            <person name="Wang W."/>
            <person name="Yuan L."/>
        </authorList>
    </citation>
    <scope>NUCLEOTIDE SEQUENCE [LARGE SCALE GENOMIC DNA]</scope>
    <source>
        <strain evidence="2 3">CGMCC 4.4663</strain>
    </source>
</reference>
<dbReference type="InterPro" id="IPR032710">
    <property type="entry name" value="NTF2-like_dom_sf"/>
</dbReference>
<dbReference type="Pfam" id="PF07366">
    <property type="entry name" value="SnoaL"/>
    <property type="match status" value="1"/>
</dbReference>
<dbReference type="Proteomes" id="UP000185696">
    <property type="component" value="Unassembled WGS sequence"/>
</dbReference>
<comment type="caution">
    <text evidence="2">The sequence shown here is derived from an EMBL/GenBank/DDBJ whole genome shotgun (WGS) entry which is preliminary data.</text>
</comment>
<sequence length="159" mass="17445">MSEENIELVRFVTEEGLNKGNLGFINDVFADDYEVHTAGLQLPKGPTAFKMAVEFWKRAFPDFTCGIQEMFAAGDLVGLRFRTTGTHTGPLMWMPPTHGTFVVEGVDLHRVRDGKVTESWISDDFPRILFELGIVEEPKPPVGAGGPPQGVAIPEAKAS</sequence>
<dbReference type="AlphaFoldDB" id="A0A7Z1AVM6"/>
<name>A0A7Z1AVM6_9PSEU</name>
<evidence type="ECO:0000313" key="2">
    <source>
        <dbReference type="EMBL" id="OLF05884.1"/>
    </source>
</evidence>
<dbReference type="InterPro" id="IPR009959">
    <property type="entry name" value="Cyclase_SnoaL-like"/>
</dbReference>
<evidence type="ECO:0000313" key="3">
    <source>
        <dbReference type="Proteomes" id="UP000185696"/>
    </source>
</evidence>
<organism evidence="2 3">
    <name type="scientific">Actinophytocola xinjiangensis</name>
    <dbReference type="NCBI Taxonomy" id="485602"/>
    <lineage>
        <taxon>Bacteria</taxon>
        <taxon>Bacillati</taxon>
        <taxon>Actinomycetota</taxon>
        <taxon>Actinomycetes</taxon>
        <taxon>Pseudonocardiales</taxon>
        <taxon>Pseudonocardiaceae</taxon>
    </lineage>
</organism>
<dbReference type="GO" id="GO:0030638">
    <property type="term" value="P:polyketide metabolic process"/>
    <property type="evidence" value="ECO:0007669"/>
    <property type="project" value="InterPro"/>
</dbReference>
<dbReference type="RefSeq" id="WP_075137244.1">
    <property type="nucleotide sequence ID" value="NZ_MSIF01000025.1"/>
</dbReference>
<dbReference type="SUPFAM" id="SSF54427">
    <property type="entry name" value="NTF2-like"/>
    <property type="match status" value="1"/>
</dbReference>
<evidence type="ECO:0008006" key="4">
    <source>
        <dbReference type="Google" id="ProtNLM"/>
    </source>
</evidence>
<gene>
    <name evidence="2" type="ORF">BLA60_34455</name>
</gene>
<protein>
    <recommendedName>
        <fullName evidence="4">Ester cyclase</fullName>
    </recommendedName>
</protein>
<dbReference type="EMBL" id="MSIF01000025">
    <property type="protein sequence ID" value="OLF05884.1"/>
    <property type="molecule type" value="Genomic_DNA"/>
</dbReference>
<dbReference type="PANTHER" id="PTHR38436">
    <property type="entry name" value="POLYKETIDE CYCLASE SNOAL-LIKE DOMAIN"/>
    <property type="match status" value="1"/>
</dbReference>
<dbReference type="PANTHER" id="PTHR38436:SF1">
    <property type="entry name" value="ESTER CYCLASE"/>
    <property type="match status" value="1"/>
</dbReference>
<dbReference type="Gene3D" id="3.10.450.50">
    <property type="match status" value="1"/>
</dbReference>
<dbReference type="OrthoDB" id="5181013at2"/>
<proteinExistence type="predicted"/>
<feature type="region of interest" description="Disordered" evidence="1">
    <location>
        <begin position="139"/>
        <end position="159"/>
    </location>
</feature>
<evidence type="ECO:0000256" key="1">
    <source>
        <dbReference type="SAM" id="MobiDB-lite"/>
    </source>
</evidence>
<feature type="compositionally biased region" description="Low complexity" evidence="1">
    <location>
        <begin position="149"/>
        <end position="159"/>
    </location>
</feature>